<dbReference type="EMBL" id="WOCD01000005">
    <property type="protein sequence ID" value="MUH73145.1"/>
    <property type="molecule type" value="Genomic_DNA"/>
</dbReference>
<comment type="function">
    <text evidence="14 15">Catalyzes the oxidation of protoporphyrinogen IX to protoporphyrin IX.</text>
</comment>
<evidence type="ECO:0000256" key="12">
    <source>
        <dbReference type="ARBA" id="ARBA00023136"/>
    </source>
</evidence>
<keyword evidence="5 14" id="KW-1003">Cell membrane</keyword>
<comment type="catalytic activity">
    <reaction evidence="13 14 15">
        <text>protoporphyrinogen IX + 3 A = protoporphyrin IX + 3 AH2</text>
        <dbReference type="Rhea" id="RHEA:62000"/>
        <dbReference type="ChEBI" id="CHEBI:13193"/>
        <dbReference type="ChEBI" id="CHEBI:17499"/>
        <dbReference type="ChEBI" id="CHEBI:57306"/>
        <dbReference type="ChEBI" id="CHEBI:57307"/>
    </reaction>
</comment>
<sequence length="170" mass="20208">MIILWYKAFHVFFMVAWFAGIFYLPRLFVYHAENEAASDPEDKIRNDSKEQADISQKTIPAESIFHTSETLKVMERRLLYFVTPFAIFTLIFGLLLIHSYGMDWFRMSHWLHAKLLLVAFLYIYHGYCFVLLKRFKDNKNDKSARFFRIFNEVPVLILLAIIILAIVKPF</sequence>
<evidence type="ECO:0000256" key="3">
    <source>
        <dbReference type="ARBA" id="ARBA00006501"/>
    </source>
</evidence>
<dbReference type="EC" id="1.3.99.-" evidence="14 15"/>
<evidence type="ECO:0000313" key="17">
    <source>
        <dbReference type="Proteomes" id="UP000439994"/>
    </source>
</evidence>
<keyword evidence="7 14" id="KW-0812">Transmembrane</keyword>
<comment type="subunit">
    <text evidence="14">Homodimer.</text>
</comment>
<dbReference type="AlphaFoldDB" id="A0A6N8F973"/>
<dbReference type="PANTHER" id="PTHR40255:SF1">
    <property type="entry name" value="PROTOPORPHYRINOGEN IX OXIDASE"/>
    <property type="match status" value="1"/>
</dbReference>
<keyword evidence="8 14" id="KW-0479">Metal-binding</keyword>
<evidence type="ECO:0000256" key="2">
    <source>
        <dbReference type="ARBA" id="ARBA00005073"/>
    </source>
</evidence>
<gene>
    <name evidence="16" type="ORF">GNP35_12050</name>
</gene>
<dbReference type="GO" id="GO:0005886">
    <property type="term" value="C:plasma membrane"/>
    <property type="evidence" value="ECO:0007669"/>
    <property type="project" value="UniProtKB-SubCell"/>
</dbReference>
<evidence type="ECO:0000256" key="6">
    <source>
        <dbReference type="ARBA" id="ARBA00022617"/>
    </source>
</evidence>
<accession>A0A6N8F973</accession>
<evidence type="ECO:0000256" key="10">
    <source>
        <dbReference type="ARBA" id="ARBA00023002"/>
    </source>
</evidence>
<dbReference type="OrthoDB" id="9800824at2"/>
<protein>
    <recommendedName>
        <fullName evidence="4 14">Protoporphyrinogen IX oxidase</fullName>
        <shortName evidence="14">PPO</shortName>
        <ecNumber evidence="14 15">1.3.99.-</ecNumber>
    </recommendedName>
</protein>
<evidence type="ECO:0000256" key="8">
    <source>
        <dbReference type="ARBA" id="ARBA00022723"/>
    </source>
</evidence>
<dbReference type="InterPro" id="IPR005265">
    <property type="entry name" value="HemJ-like"/>
</dbReference>
<keyword evidence="11 14" id="KW-0408">Iron</keyword>
<keyword evidence="17" id="KW-1185">Reference proteome</keyword>
<comment type="cofactor">
    <cofactor evidence="14 15">
        <name>heme b</name>
        <dbReference type="ChEBI" id="CHEBI:60344"/>
    </cofactor>
    <text evidence="14 15">Binds 1 heme b (iron(II)-protoporphyrin IX) group per subunit.</text>
</comment>
<reference evidence="16 17" key="1">
    <citation type="submission" date="2019-11" db="EMBL/GenBank/DDBJ databases">
        <title>P. haliotis isolates from Z. marina roots.</title>
        <authorList>
            <person name="Cohen M."/>
            <person name="Jospin G."/>
            <person name="Eisen J.A."/>
            <person name="Coil D.A."/>
        </authorList>
    </citation>
    <scope>NUCLEOTIDE SEQUENCE [LARGE SCALE GENOMIC DNA]</scope>
    <source>
        <strain evidence="16 17">UCD-MCMsp1aY</strain>
    </source>
</reference>
<comment type="similarity">
    <text evidence="3 14 15">Belongs to the HemJ family.</text>
</comment>
<dbReference type="GO" id="GO:0070818">
    <property type="term" value="F:protoporphyrinogen oxidase activity"/>
    <property type="evidence" value="ECO:0007669"/>
    <property type="project" value="UniProtKB-UniRule"/>
</dbReference>
<dbReference type="Proteomes" id="UP000439994">
    <property type="component" value="Unassembled WGS sequence"/>
</dbReference>
<evidence type="ECO:0000256" key="1">
    <source>
        <dbReference type="ARBA" id="ARBA00004651"/>
    </source>
</evidence>
<feature type="binding site" description="axial binding residue" evidence="14">
    <location>
        <position position="10"/>
    </location>
    <ligand>
        <name>heme</name>
        <dbReference type="ChEBI" id="CHEBI:30413"/>
    </ligand>
    <ligandPart>
        <name>Fe</name>
        <dbReference type="ChEBI" id="CHEBI:18248"/>
    </ligandPart>
</feature>
<dbReference type="GO" id="GO:0046872">
    <property type="term" value="F:metal ion binding"/>
    <property type="evidence" value="ECO:0007669"/>
    <property type="project" value="UniProtKB-UniRule"/>
</dbReference>
<feature type="transmembrane region" description="Helical" evidence="14">
    <location>
        <begin position="144"/>
        <end position="167"/>
    </location>
</feature>
<dbReference type="HAMAP" id="MF_02239">
    <property type="entry name" value="HemJ"/>
    <property type="match status" value="1"/>
</dbReference>
<evidence type="ECO:0000256" key="5">
    <source>
        <dbReference type="ARBA" id="ARBA00022475"/>
    </source>
</evidence>
<evidence type="ECO:0000256" key="15">
    <source>
        <dbReference type="PIRNR" id="PIRNR004638"/>
    </source>
</evidence>
<comment type="pathway">
    <text evidence="2 14 15">Porphyrin-containing compound metabolism; protoporphyrin-IX biosynthesis; protoporphyrin-IX from protoporphyrinogen-IX: step 1/1.</text>
</comment>
<feature type="transmembrane region" description="Helical" evidence="14">
    <location>
        <begin position="110"/>
        <end position="132"/>
    </location>
</feature>
<dbReference type="PIRSF" id="PIRSF004638">
    <property type="entry name" value="UCP004638"/>
    <property type="match status" value="1"/>
</dbReference>
<evidence type="ECO:0000256" key="9">
    <source>
        <dbReference type="ARBA" id="ARBA00022989"/>
    </source>
</evidence>
<keyword evidence="6 14" id="KW-0349">Heme</keyword>
<feature type="binding site" description="axial binding residue" evidence="14">
    <location>
        <position position="114"/>
    </location>
    <ligand>
        <name>heme</name>
        <dbReference type="ChEBI" id="CHEBI:30413"/>
    </ligand>
    <ligandPart>
        <name>Fe</name>
        <dbReference type="ChEBI" id="CHEBI:18248"/>
    </ligandPart>
</feature>
<dbReference type="Pfam" id="PF03653">
    <property type="entry name" value="UPF0093"/>
    <property type="match status" value="2"/>
</dbReference>
<dbReference type="UniPathway" id="UPA00251">
    <property type="reaction ID" value="UER00324"/>
</dbReference>
<keyword evidence="10 14" id="KW-0560">Oxidoreductase</keyword>
<feature type="transmembrane region" description="Helical" evidence="14">
    <location>
        <begin position="6"/>
        <end position="24"/>
    </location>
</feature>
<dbReference type="RefSeq" id="WP_155696350.1">
    <property type="nucleotide sequence ID" value="NZ_WOCD01000005.1"/>
</dbReference>
<dbReference type="GO" id="GO:0006782">
    <property type="term" value="P:protoporphyrinogen IX biosynthetic process"/>
    <property type="evidence" value="ECO:0007669"/>
    <property type="project" value="UniProtKB-UniRule"/>
</dbReference>
<comment type="subcellular location">
    <subcellularLocation>
        <location evidence="1 14">Cell membrane</location>
        <topology evidence="1 14">Multi-pass membrane protein</topology>
    </subcellularLocation>
</comment>
<evidence type="ECO:0000256" key="14">
    <source>
        <dbReference type="HAMAP-Rule" id="MF_02239"/>
    </source>
</evidence>
<proteinExistence type="inferred from homology"/>
<evidence type="ECO:0000256" key="7">
    <source>
        <dbReference type="ARBA" id="ARBA00022692"/>
    </source>
</evidence>
<evidence type="ECO:0000313" key="16">
    <source>
        <dbReference type="EMBL" id="MUH73145.1"/>
    </source>
</evidence>
<evidence type="ECO:0000256" key="11">
    <source>
        <dbReference type="ARBA" id="ARBA00023004"/>
    </source>
</evidence>
<feature type="transmembrane region" description="Helical" evidence="14">
    <location>
        <begin position="78"/>
        <end position="98"/>
    </location>
</feature>
<name>A0A6N8F973_9GAMM</name>
<evidence type="ECO:0000256" key="4">
    <source>
        <dbReference type="ARBA" id="ARBA00017504"/>
    </source>
</evidence>
<dbReference type="PANTHER" id="PTHR40255">
    <property type="entry name" value="UPF0093 MEMBRANE PROTEIN SLR1790"/>
    <property type="match status" value="1"/>
</dbReference>
<keyword evidence="12 14" id="KW-0472">Membrane</keyword>
<organism evidence="16 17">
    <name type="scientific">Psychrosphaera haliotis</name>
    <dbReference type="NCBI Taxonomy" id="555083"/>
    <lineage>
        <taxon>Bacteria</taxon>
        <taxon>Pseudomonadati</taxon>
        <taxon>Pseudomonadota</taxon>
        <taxon>Gammaproteobacteria</taxon>
        <taxon>Alteromonadales</taxon>
        <taxon>Pseudoalteromonadaceae</taxon>
        <taxon>Psychrosphaera</taxon>
    </lineage>
</organism>
<evidence type="ECO:0000256" key="13">
    <source>
        <dbReference type="ARBA" id="ARBA00048390"/>
    </source>
</evidence>
<comment type="caution">
    <text evidence="16">The sequence shown here is derived from an EMBL/GenBank/DDBJ whole genome shotgun (WGS) entry which is preliminary data.</text>
</comment>
<keyword evidence="9 14" id="KW-1133">Transmembrane helix</keyword>